<keyword evidence="10" id="KW-0347">Helicase</keyword>
<feature type="compositionally biased region" description="Polar residues" evidence="8">
    <location>
        <begin position="72"/>
        <end position="81"/>
    </location>
</feature>
<dbReference type="CDD" id="cd18793">
    <property type="entry name" value="SF2_C_SNF"/>
    <property type="match status" value="1"/>
</dbReference>
<dbReference type="OrthoDB" id="448448at2759"/>
<dbReference type="GO" id="GO:0005634">
    <property type="term" value="C:nucleus"/>
    <property type="evidence" value="ECO:0007669"/>
    <property type="project" value="TreeGrafter"/>
</dbReference>
<evidence type="ECO:0000256" key="6">
    <source>
        <dbReference type="ARBA" id="ARBA00022840"/>
    </source>
</evidence>
<evidence type="ECO:0000259" key="9">
    <source>
        <dbReference type="PROSITE" id="PS50089"/>
    </source>
</evidence>
<dbReference type="SMART" id="SM00490">
    <property type="entry name" value="HELICc"/>
    <property type="match status" value="1"/>
</dbReference>
<dbReference type="InterPro" id="IPR049730">
    <property type="entry name" value="SNF2/RAD54-like_C"/>
</dbReference>
<evidence type="ECO:0000313" key="11">
    <source>
        <dbReference type="Proteomes" id="UP000326924"/>
    </source>
</evidence>
<evidence type="ECO:0000256" key="2">
    <source>
        <dbReference type="ARBA" id="ARBA00022741"/>
    </source>
</evidence>
<gene>
    <name evidence="10" type="ORF">FN846DRAFT_894225</name>
</gene>
<dbReference type="SMART" id="SM00184">
    <property type="entry name" value="RING"/>
    <property type="match status" value="1"/>
</dbReference>
<name>A0A5J5EJM0_9PEZI</name>
<evidence type="ECO:0000256" key="4">
    <source>
        <dbReference type="ARBA" id="ARBA00022801"/>
    </source>
</evidence>
<dbReference type="Pfam" id="PF00176">
    <property type="entry name" value="SNF2-rel_dom"/>
    <property type="match status" value="1"/>
</dbReference>
<dbReference type="InterPro" id="IPR027417">
    <property type="entry name" value="P-loop_NTPase"/>
</dbReference>
<dbReference type="AlphaFoldDB" id="A0A5J5EJM0"/>
<dbReference type="SMART" id="SM00487">
    <property type="entry name" value="DEXDc"/>
    <property type="match status" value="1"/>
</dbReference>
<dbReference type="CDD" id="cd18008">
    <property type="entry name" value="DEXDc_SHPRH-like"/>
    <property type="match status" value="1"/>
</dbReference>
<dbReference type="InterPro" id="IPR014001">
    <property type="entry name" value="Helicase_ATP-bd"/>
</dbReference>
<evidence type="ECO:0000256" key="3">
    <source>
        <dbReference type="ARBA" id="ARBA00022771"/>
    </source>
</evidence>
<dbReference type="GO" id="GO:0005524">
    <property type="term" value="F:ATP binding"/>
    <property type="evidence" value="ECO:0007669"/>
    <property type="project" value="UniProtKB-KW"/>
</dbReference>
<feature type="region of interest" description="Disordered" evidence="8">
    <location>
        <begin position="113"/>
        <end position="174"/>
    </location>
</feature>
<feature type="compositionally biased region" description="Basic and acidic residues" evidence="8">
    <location>
        <begin position="843"/>
        <end position="858"/>
    </location>
</feature>
<sequence>MLPRDDDEAPTSFESSASKRQKLGDSSYLPTPPSKNSASGEASTAASEPSNFHTVARNPIDMEPRMPPEFLGSSQNESAGRSGQDAPRSQFPNLPEGAALGVSDALLRKLSVSASRTSAGRPAITQTGSKHPNPSQQAGDDESLLASDGTFLSSQPASSSRPTHIDLTEEDDDDEVVCTGSRQRNNVQKPRQVDEICYGTMNRGTINSHRVPAFPPNHPQFPMLLRLVCSASLQSPLIKAYDYNSQEFGHVDVATSGALAPLMDLGIFRIQAYLYPLRAPAIPGTSVSGRYPFFLNVFGPEEEGRKAATLVSQKNFFFEKPHAGYHDGVQYKNPHHSSTSYLLPPKSRPQDFSFVSRTAEEIRSDVNTVFDGLDQAESLPEMEPSSEIKTRLLKHQKQGLYFLTSKEQQRTYNDDEKLNMSLWRKKDKNGQEYYYHVITGQQVKRRPPDVLGGILADMMGLGKTLQILSLIVTTQEDSCAFAKSPKPLPKAVQDNVPLPPVMNAKTTLLISPLSTISNWEEQIHAHVQEGTLKYHLYHGNKREADPKVLAEFDLLITTYQVIASEWSKHLKDRTGFFSPLQQIRFFRIVLDVSARFEKRLQSLSIDNDMYLGRAHIIREQNTLQSKAVIALHAERRWAVTGTPVQNRLDDLAALTKFIRLKPFDDKAIFNEYIAMPLKRGNTDSIMHLRLLVDSVTLRRQKDKIDLPPRKDLIVRLEFSPAEKEIYEATAKQSSRRVDMVAKQGRVGGKNYVHILQMILRLRLICAHGRELLGDGDTADLAGLTSSNAIDVEEIDETTSNLPPNQAYQIFSLMKETNEDVCALCEKKAAYKDPFVPADENSTAEDKGKDKEADSKDRSKAGTSIGFLTTCAHMLCKDCVPAYTSRISQQFQEGMRATCPICGLYGRIHLYELKTDELHSHLTGASNGKITKKKGFQYRGPSTKAKALLQALFQNRDEGSPDDPIKSVVFSCWTQHMDLIERAFTDKGIRFVRLDGSLSRTQRNAAIAQFRDDPTVEVILVSLMAGGLGVYVMEPQWNPAAEAQAIDRIHRLGQKKPVTTVRYIMAGSFEEKILQIQEKKNNLAKITMERGKKRTKEQQSQERIKVCCILPLIPQERR</sequence>
<feature type="compositionally biased region" description="Polar residues" evidence="8">
    <location>
        <begin position="113"/>
        <end position="138"/>
    </location>
</feature>
<protein>
    <submittedName>
        <fullName evidence="10">Helicase-like protein</fullName>
    </submittedName>
</protein>
<dbReference type="SUPFAM" id="SSF52540">
    <property type="entry name" value="P-loop containing nucleoside triphosphate hydrolases"/>
    <property type="match status" value="2"/>
</dbReference>
<feature type="domain" description="RING-type" evidence="9">
    <location>
        <begin position="821"/>
        <end position="901"/>
    </location>
</feature>
<dbReference type="InterPro" id="IPR017907">
    <property type="entry name" value="Znf_RING_CS"/>
</dbReference>
<dbReference type="GO" id="GO:0008270">
    <property type="term" value="F:zinc ion binding"/>
    <property type="evidence" value="ECO:0007669"/>
    <property type="project" value="UniProtKB-KW"/>
</dbReference>
<dbReference type="InterPro" id="IPR038718">
    <property type="entry name" value="SNF2-like_sf"/>
</dbReference>
<dbReference type="EMBL" id="VXIS01000270">
    <property type="protein sequence ID" value="KAA8895373.1"/>
    <property type="molecule type" value="Genomic_DNA"/>
</dbReference>
<dbReference type="GO" id="GO:0006281">
    <property type="term" value="P:DNA repair"/>
    <property type="evidence" value="ECO:0007669"/>
    <property type="project" value="TreeGrafter"/>
</dbReference>
<dbReference type="InParanoid" id="A0A5J5EJM0"/>
<dbReference type="PROSITE" id="PS50089">
    <property type="entry name" value="ZF_RING_2"/>
    <property type="match status" value="1"/>
</dbReference>
<organism evidence="10 11">
    <name type="scientific">Sphaerosporella brunnea</name>
    <dbReference type="NCBI Taxonomy" id="1250544"/>
    <lineage>
        <taxon>Eukaryota</taxon>
        <taxon>Fungi</taxon>
        <taxon>Dikarya</taxon>
        <taxon>Ascomycota</taxon>
        <taxon>Pezizomycotina</taxon>
        <taxon>Pezizomycetes</taxon>
        <taxon>Pezizales</taxon>
        <taxon>Pyronemataceae</taxon>
        <taxon>Sphaerosporella</taxon>
    </lineage>
</organism>
<keyword evidence="5" id="KW-0862">Zinc</keyword>
<keyword evidence="11" id="KW-1185">Reference proteome</keyword>
<proteinExistence type="predicted"/>
<dbReference type="InterPro" id="IPR001650">
    <property type="entry name" value="Helicase_C-like"/>
</dbReference>
<feature type="region of interest" description="Disordered" evidence="8">
    <location>
        <begin position="835"/>
        <end position="858"/>
    </location>
</feature>
<dbReference type="Pfam" id="PF00271">
    <property type="entry name" value="Helicase_C"/>
    <property type="match status" value="1"/>
</dbReference>
<reference evidence="10 11" key="1">
    <citation type="submission" date="2019-09" db="EMBL/GenBank/DDBJ databases">
        <title>Draft genome of the ectomycorrhizal ascomycete Sphaerosporella brunnea.</title>
        <authorList>
            <consortium name="DOE Joint Genome Institute"/>
            <person name="Benucci G.M."/>
            <person name="Marozzi G."/>
            <person name="Antonielli L."/>
            <person name="Sanchez S."/>
            <person name="Marco P."/>
            <person name="Wang X."/>
            <person name="Falini L.B."/>
            <person name="Barry K."/>
            <person name="Haridas S."/>
            <person name="Lipzen A."/>
            <person name="Labutti K."/>
            <person name="Grigoriev I.V."/>
            <person name="Murat C."/>
            <person name="Martin F."/>
            <person name="Albertini E."/>
            <person name="Donnini D."/>
            <person name="Bonito G."/>
        </authorList>
    </citation>
    <scope>NUCLEOTIDE SEQUENCE [LARGE SCALE GENOMIC DNA]</scope>
    <source>
        <strain evidence="10 11">Sb_GMNB300</strain>
    </source>
</reference>
<dbReference type="Gene3D" id="3.40.50.300">
    <property type="entry name" value="P-loop containing nucleotide triphosphate hydrolases"/>
    <property type="match status" value="1"/>
</dbReference>
<evidence type="ECO:0000256" key="7">
    <source>
        <dbReference type="PROSITE-ProRule" id="PRU00175"/>
    </source>
</evidence>
<dbReference type="InterPro" id="IPR000330">
    <property type="entry name" value="SNF2_N"/>
</dbReference>
<keyword evidence="6" id="KW-0067">ATP-binding</keyword>
<comment type="caution">
    <text evidence="10">The sequence shown here is derived from an EMBL/GenBank/DDBJ whole genome shotgun (WGS) entry which is preliminary data.</text>
</comment>
<evidence type="ECO:0000256" key="1">
    <source>
        <dbReference type="ARBA" id="ARBA00022723"/>
    </source>
</evidence>
<dbReference type="PANTHER" id="PTHR45626:SF52">
    <property type="entry name" value="SINGLE-STRANDED DNA-DEPENDENT ATPASE (EUROFUNG)"/>
    <property type="match status" value="1"/>
</dbReference>
<dbReference type="InterPro" id="IPR050628">
    <property type="entry name" value="SNF2_RAD54_helicase_TF"/>
</dbReference>
<evidence type="ECO:0000256" key="5">
    <source>
        <dbReference type="ARBA" id="ARBA00022833"/>
    </source>
</evidence>
<dbReference type="Proteomes" id="UP000326924">
    <property type="component" value="Unassembled WGS sequence"/>
</dbReference>
<accession>A0A5J5EJM0</accession>
<evidence type="ECO:0000256" key="8">
    <source>
        <dbReference type="SAM" id="MobiDB-lite"/>
    </source>
</evidence>
<keyword evidence="4" id="KW-0378">Hydrolase</keyword>
<evidence type="ECO:0000313" key="10">
    <source>
        <dbReference type="EMBL" id="KAA8895373.1"/>
    </source>
</evidence>
<dbReference type="PROSITE" id="PS00518">
    <property type="entry name" value="ZF_RING_1"/>
    <property type="match status" value="1"/>
</dbReference>
<feature type="compositionally biased region" description="Low complexity" evidence="8">
    <location>
        <begin position="37"/>
        <end position="50"/>
    </location>
</feature>
<dbReference type="GO" id="GO:0004386">
    <property type="term" value="F:helicase activity"/>
    <property type="evidence" value="ECO:0007669"/>
    <property type="project" value="UniProtKB-KW"/>
</dbReference>
<dbReference type="PANTHER" id="PTHR45626">
    <property type="entry name" value="TRANSCRIPTION TERMINATION FACTOR 2-RELATED"/>
    <property type="match status" value="1"/>
</dbReference>
<keyword evidence="2" id="KW-0547">Nucleotide-binding</keyword>
<feature type="region of interest" description="Disordered" evidence="8">
    <location>
        <begin position="1"/>
        <end position="97"/>
    </location>
</feature>
<dbReference type="CDD" id="cd16449">
    <property type="entry name" value="RING-HC"/>
    <property type="match status" value="1"/>
</dbReference>
<dbReference type="GO" id="GO:0016787">
    <property type="term" value="F:hydrolase activity"/>
    <property type="evidence" value="ECO:0007669"/>
    <property type="project" value="UniProtKB-KW"/>
</dbReference>
<keyword evidence="3 7" id="KW-0863">Zinc-finger</keyword>
<keyword evidence="1" id="KW-0479">Metal-binding</keyword>
<dbReference type="Gene3D" id="3.40.50.10810">
    <property type="entry name" value="Tandem AAA-ATPase domain"/>
    <property type="match status" value="1"/>
</dbReference>
<feature type="compositionally biased region" description="Polar residues" evidence="8">
    <location>
        <begin position="150"/>
        <end position="162"/>
    </location>
</feature>
<dbReference type="GO" id="GO:0008094">
    <property type="term" value="F:ATP-dependent activity, acting on DNA"/>
    <property type="evidence" value="ECO:0007669"/>
    <property type="project" value="TreeGrafter"/>
</dbReference>
<dbReference type="InterPro" id="IPR001841">
    <property type="entry name" value="Znf_RING"/>
</dbReference>